<evidence type="ECO:0000256" key="6">
    <source>
        <dbReference type="ARBA" id="ARBA00022840"/>
    </source>
</evidence>
<evidence type="ECO:0000256" key="7">
    <source>
        <dbReference type="SAM" id="Phobius"/>
    </source>
</evidence>
<keyword evidence="7" id="KW-0812">Transmembrane</keyword>
<keyword evidence="7" id="KW-0472">Membrane</keyword>
<dbReference type="RefSeq" id="WP_189648044.1">
    <property type="nucleotide sequence ID" value="NZ_BMRC01000006.1"/>
</dbReference>
<evidence type="ECO:0000256" key="3">
    <source>
        <dbReference type="ARBA" id="ARBA00022679"/>
    </source>
</evidence>
<evidence type="ECO:0000313" key="9">
    <source>
        <dbReference type="EMBL" id="MFB9209738.1"/>
    </source>
</evidence>
<keyword evidence="5 9" id="KW-0418">Kinase</keyword>
<feature type="transmembrane region" description="Helical" evidence="7">
    <location>
        <begin position="282"/>
        <end position="303"/>
    </location>
</feature>
<keyword evidence="4" id="KW-0547">Nucleotide-binding</keyword>
<accession>A0ABV5IYU1</accession>
<dbReference type="InterPro" id="IPR011009">
    <property type="entry name" value="Kinase-like_dom_sf"/>
</dbReference>
<dbReference type="CDD" id="cd14014">
    <property type="entry name" value="STKc_PknB_like"/>
    <property type="match status" value="1"/>
</dbReference>
<dbReference type="Proteomes" id="UP001589647">
    <property type="component" value="Unassembled WGS sequence"/>
</dbReference>
<dbReference type="PROSITE" id="PS50011">
    <property type="entry name" value="PROTEIN_KINASE_DOM"/>
    <property type="match status" value="1"/>
</dbReference>
<protein>
    <recommendedName>
        <fullName evidence="1">non-specific serine/threonine protein kinase</fullName>
        <ecNumber evidence="1">2.7.11.1</ecNumber>
    </recommendedName>
</protein>
<dbReference type="Gene3D" id="1.10.510.10">
    <property type="entry name" value="Transferase(Phosphotransferase) domain 1"/>
    <property type="match status" value="1"/>
</dbReference>
<dbReference type="PANTHER" id="PTHR43289:SF6">
    <property type="entry name" value="SERINE_THREONINE-PROTEIN KINASE NEKL-3"/>
    <property type="match status" value="1"/>
</dbReference>
<dbReference type="Gene3D" id="3.30.200.20">
    <property type="entry name" value="Phosphorylase Kinase, domain 1"/>
    <property type="match status" value="1"/>
</dbReference>
<keyword evidence="3 9" id="KW-0808">Transferase</keyword>
<dbReference type="SMART" id="SM00220">
    <property type="entry name" value="S_TKc"/>
    <property type="match status" value="1"/>
</dbReference>
<dbReference type="InterPro" id="IPR008271">
    <property type="entry name" value="Ser/Thr_kinase_AS"/>
</dbReference>
<reference evidence="9 10" key="1">
    <citation type="submission" date="2024-09" db="EMBL/GenBank/DDBJ databases">
        <authorList>
            <person name="Sun Q."/>
            <person name="Mori K."/>
        </authorList>
    </citation>
    <scope>NUCLEOTIDE SEQUENCE [LARGE SCALE GENOMIC DNA]</scope>
    <source>
        <strain evidence="9 10">CCM 3426</strain>
    </source>
</reference>
<keyword evidence="7" id="KW-1133">Transmembrane helix</keyword>
<dbReference type="InterPro" id="IPR000719">
    <property type="entry name" value="Prot_kinase_dom"/>
</dbReference>
<proteinExistence type="predicted"/>
<keyword evidence="6" id="KW-0067">ATP-binding</keyword>
<organism evidence="9 10">
    <name type="scientific">Nonomuraea spiralis</name>
    <dbReference type="NCBI Taxonomy" id="46182"/>
    <lineage>
        <taxon>Bacteria</taxon>
        <taxon>Bacillati</taxon>
        <taxon>Actinomycetota</taxon>
        <taxon>Actinomycetes</taxon>
        <taxon>Streptosporangiales</taxon>
        <taxon>Streptosporangiaceae</taxon>
        <taxon>Nonomuraea</taxon>
    </lineage>
</organism>
<dbReference type="GO" id="GO:0004674">
    <property type="term" value="F:protein serine/threonine kinase activity"/>
    <property type="evidence" value="ECO:0007669"/>
    <property type="project" value="UniProtKB-EC"/>
</dbReference>
<evidence type="ECO:0000256" key="1">
    <source>
        <dbReference type="ARBA" id="ARBA00012513"/>
    </source>
</evidence>
<gene>
    <name evidence="9" type="ORF">ACFFV7_51740</name>
</gene>
<evidence type="ECO:0000256" key="5">
    <source>
        <dbReference type="ARBA" id="ARBA00022777"/>
    </source>
</evidence>
<keyword evidence="2" id="KW-0723">Serine/threonine-protein kinase</keyword>
<dbReference type="SUPFAM" id="SSF56112">
    <property type="entry name" value="Protein kinase-like (PK-like)"/>
    <property type="match status" value="1"/>
</dbReference>
<evidence type="ECO:0000256" key="2">
    <source>
        <dbReference type="ARBA" id="ARBA00022527"/>
    </source>
</evidence>
<dbReference type="PANTHER" id="PTHR43289">
    <property type="entry name" value="MITOGEN-ACTIVATED PROTEIN KINASE KINASE KINASE 20-RELATED"/>
    <property type="match status" value="1"/>
</dbReference>
<dbReference type="EMBL" id="JBHMEI010000104">
    <property type="protein sequence ID" value="MFB9209738.1"/>
    <property type="molecule type" value="Genomic_DNA"/>
</dbReference>
<sequence length="481" mass="51095">MRGDHYLLAGRYRLVEQLGQGGAGTVWRAVDETLSREVAVKQVRVPPGLSPHERAEFADRAIHEARSAGRLRDPAIVLVHDVVLEGDQPWIIMDLVTGRSLDKVIKENGPLPPPYAARIGLQVLSALEVAHAHGMLHQDVKPANILLDADGSAMLTDFGIAAPMGGHGDRYGSAGSPGYMAPERLNEQPSDPSADLWSLGASLYTAVEGRAPFERQLPAAVAAAVLLHDPPFPERAGREFGGLLMAMLAKDPAARPTPAQVRQVLSGAPVRSGPVPGRRRRWILPVAVAAGVAVLAAGGWYAVGALAGTPETGRYATAPDPCALLGDAQAAELVKGTPVRSATRAGECQWFAGQDERRPRRITVRMWIEKPDGDLGGPQVALRRFTSEKDTRSAAEGTRARAAVGKVGDVTGVGEAAFVQSRFQLAMGSSEVGRSDSVVLFRSSNLLGEVIWNREDVPVKAAADKETVLKAARMVSGALPR</sequence>
<feature type="domain" description="Protein kinase" evidence="8">
    <location>
        <begin position="12"/>
        <end position="265"/>
    </location>
</feature>
<keyword evidence="10" id="KW-1185">Reference proteome</keyword>
<evidence type="ECO:0000313" key="10">
    <source>
        <dbReference type="Proteomes" id="UP001589647"/>
    </source>
</evidence>
<dbReference type="PROSITE" id="PS00108">
    <property type="entry name" value="PROTEIN_KINASE_ST"/>
    <property type="match status" value="1"/>
</dbReference>
<evidence type="ECO:0000256" key="4">
    <source>
        <dbReference type="ARBA" id="ARBA00022741"/>
    </source>
</evidence>
<dbReference type="EC" id="2.7.11.1" evidence="1"/>
<comment type="caution">
    <text evidence="9">The sequence shown here is derived from an EMBL/GenBank/DDBJ whole genome shotgun (WGS) entry which is preliminary data.</text>
</comment>
<dbReference type="Pfam" id="PF00069">
    <property type="entry name" value="Pkinase"/>
    <property type="match status" value="1"/>
</dbReference>
<evidence type="ECO:0000259" key="8">
    <source>
        <dbReference type="PROSITE" id="PS50011"/>
    </source>
</evidence>
<name>A0ABV5IYU1_9ACTN</name>